<gene>
    <name evidence="9" type="ORF">ISF_03999</name>
</gene>
<dbReference type="AlphaFoldDB" id="A0A167YCF6"/>
<dbReference type="GO" id="GO:0071949">
    <property type="term" value="F:FAD binding"/>
    <property type="evidence" value="ECO:0007669"/>
    <property type="project" value="InterPro"/>
</dbReference>
<dbReference type="PRINTS" id="PR00420">
    <property type="entry name" value="RNGMNOXGNASE"/>
</dbReference>
<dbReference type="PANTHER" id="PTHR47178:SF5">
    <property type="entry name" value="FAD-BINDING DOMAIN-CONTAINING PROTEIN"/>
    <property type="match status" value="1"/>
</dbReference>
<evidence type="ECO:0000256" key="7">
    <source>
        <dbReference type="SAM" id="Phobius"/>
    </source>
</evidence>
<evidence type="ECO:0000313" key="9">
    <source>
        <dbReference type="EMBL" id="OAA66161.1"/>
    </source>
</evidence>
<evidence type="ECO:0000256" key="6">
    <source>
        <dbReference type="SAM" id="MobiDB-lite"/>
    </source>
</evidence>
<feature type="transmembrane region" description="Helical" evidence="7">
    <location>
        <begin position="12"/>
        <end position="37"/>
    </location>
</feature>
<dbReference type="PANTHER" id="PTHR47178">
    <property type="entry name" value="MONOOXYGENASE, FAD-BINDING"/>
    <property type="match status" value="1"/>
</dbReference>
<sequence>MDSHAPPQPPILIVGGGLAGLALAQGLLNASIPFRLFERDPLASSRPQGYRIRVTTAALRVLLPPPILASLVATASVPILPGHAISALTGEPDPEAFMPGGPPPGGGSGTGELLNADRAVLREVLLQGLGSHMSYGKTFASYAVLPDGGGVEVRFKDGSVARGALLIGADGARSAVRRQLLPGFPLVDTEGRSVFGKTPLTPSLTSRLPPSFLSGMCLASLPNSEPPTKLLFEAMRFDRAAPAAVAVPEDYIYWVLCARSDVTNPLVPGGLPTLLGLAGEASADLARAVMRGWYESLVAVTGCGDREEEEEEEEEEEDHSSTATLAFFSCTADGLPRSWERLRRDAAAGAEVPVTLIGDAAHPMPPVGGVGANSAFEDALELCRALTEESGHGHGGGGQVVALAQYERSMVQRVGEAVERSSQGARRFFGMKPRDELKPIEV</sequence>
<evidence type="ECO:0000256" key="2">
    <source>
        <dbReference type="ARBA" id="ARBA00022630"/>
    </source>
</evidence>
<accession>A0A167YCF6</accession>
<feature type="compositionally biased region" description="Acidic residues" evidence="6">
    <location>
        <begin position="306"/>
        <end position="318"/>
    </location>
</feature>
<evidence type="ECO:0000256" key="3">
    <source>
        <dbReference type="ARBA" id="ARBA00022827"/>
    </source>
</evidence>
<dbReference type="Pfam" id="PF01494">
    <property type="entry name" value="FAD_binding_3"/>
    <property type="match status" value="1"/>
</dbReference>
<dbReference type="STRING" id="1081104.A0A167YCF6"/>
<keyword evidence="7" id="KW-0472">Membrane</keyword>
<feature type="transmembrane region" description="Helical" evidence="7">
    <location>
        <begin position="57"/>
        <end position="80"/>
    </location>
</feature>
<dbReference type="OrthoDB" id="655030at2759"/>
<dbReference type="InterPro" id="IPR002938">
    <property type="entry name" value="FAD-bd"/>
</dbReference>
<dbReference type="RefSeq" id="XP_018705185.1">
    <property type="nucleotide sequence ID" value="XM_018847605.1"/>
</dbReference>
<keyword evidence="5" id="KW-0503">Monooxygenase</keyword>
<dbReference type="Gene3D" id="3.50.50.60">
    <property type="entry name" value="FAD/NAD(P)-binding domain"/>
    <property type="match status" value="1"/>
</dbReference>
<dbReference type="GeneID" id="30020291"/>
<keyword evidence="2" id="KW-0285">Flavoprotein</keyword>
<keyword evidence="4" id="KW-0560">Oxidoreductase</keyword>
<feature type="region of interest" description="Disordered" evidence="6">
    <location>
        <begin position="302"/>
        <end position="323"/>
    </location>
</feature>
<evidence type="ECO:0000313" key="10">
    <source>
        <dbReference type="Proteomes" id="UP000076744"/>
    </source>
</evidence>
<dbReference type="GO" id="GO:0004497">
    <property type="term" value="F:monooxygenase activity"/>
    <property type="evidence" value="ECO:0007669"/>
    <property type="project" value="UniProtKB-KW"/>
</dbReference>
<evidence type="ECO:0000256" key="4">
    <source>
        <dbReference type="ARBA" id="ARBA00023002"/>
    </source>
</evidence>
<dbReference type="SUPFAM" id="SSF51905">
    <property type="entry name" value="FAD/NAD(P)-binding domain"/>
    <property type="match status" value="1"/>
</dbReference>
<feature type="domain" description="FAD-binding" evidence="8">
    <location>
        <begin position="338"/>
        <end position="418"/>
    </location>
</feature>
<protein>
    <submittedName>
        <fullName evidence="9">Aromatic-ring hydroxylase-like protein</fullName>
    </submittedName>
</protein>
<evidence type="ECO:0000259" key="8">
    <source>
        <dbReference type="Pfam" id="PF01494"/>
    </source>
</evidence>
<comment type="cofactor">
    <cofactor evidence="1">
        <name>FAD</name>
        <dbReference type="ChEBI" id="CHEBI:57692"/>
    </cofactor>
</comment>
<keyword evidence="7" id="KW-0812">Transmembrane</keyword>
<comment type="caution">
    <text evidence="9">The sequence shown here is derived from an EMBL/GenBank/DDBJ whole genome shotgun (WGS) entry which is preliminary data.</text>
</comment>
<name>A0A167YCF6_CORFA</name>
<reference evidence="9 10" key="1">
    <citation type="journal article" date="2016" name="Genome Biol. Evol.">
        <title>Divergent and convergent evolution of fungal pathogenicity.</title>
        <authorList>
            <person name="Shang Y."/>
            <person name="Xiao G."/>
            <person name="Zheng P."/>
            <person name="Cen K."/>
            <person name="Zhan S."/>
            <person name="Wang C."/>
        </authorList>
    </citation>
    <scope>NUCLEOTIDE SEQUENCE [LARGE SCALE GENOMIC DNA]</scope>
    <source>
        <strain evidence="9 10">ARSEF 2679</strain>
    </source>
</reference>
<keyword evidence="3" id="KW-0274">FAD</keyword>
<proteinExistence type="predicted"/>
<dbReference type="Proteomes" id="UP000076744">
    <property type="component" value="Unassembled WGS sequence"/>
</dbReference>
<dbReference type="InterPro" id="IPR036188">
    <property type="entry name" value="FAD/NAD-bd_sf"/>
</dbReference>
<keyword evidence="7" id="KW-1133">Transmembrane helix</keyword>
<evidence type="ECO:0000256" key="1">
    <source>
        <dbReference type="ARBA" id="ARBA00001974"/>
    </source>
</evidence>
<evidence type="ECO:0000256" key="5">
    <source>
        <dbReference type="ARBA" id="ARBA00023033"/>
    </source>
</evidence>
<organism evidence="9 10">
    <name type="scientific">Cordyceps fumosorosea (strain ARSEF 2679)</name>
    <name type="common">Isaria fumosorosea</name>
    <dbReference type="NCBI Taxonomy" id="1081104"/>
    <lineage>
        <taxon>Eukaryota</taxon>
        <taxon>Fungi</taxon>
        <taxon>Dikarya</taxon>
        <taxon>Ascomycota</taxon>
        <taxon>Pezizomycotina</taxon>
        <taxon>Sordariomycetes</taxon>
        <taxon>Hypocreomycetidae</taxon>
        <taxon>Hypocreales</taxon>
        <taxon>Cordycipitaceae</taxon>
        <taxon>Cordyceps</taxon>
    </lineage>
</organism>
<keyword evidence="10" id="KW-1185">Reference proteome</keyword>
<dbReference type="EMBL" id="AZHB01000008">
    <property type="protein sequence ID" value="OAA66161.1"/>
    <property type="molecule type" value="Genomic_DNA"/>
</dbReference>